<dbReference type="GO" id="GO:0003677">
    <property type="term" value="F:DNA binding"/>
    <property type="evidence" value="ECO:0007669"/>
    <property type="project" value="InterPro"/>
</dbReference>
<sequence length="275" mass="29373">MANSPAKRHYQRVTAAQAAAAAAGPTQTMEGLNAYELQLAQLIQDRARLKGIQSTEGKIELKRQLLPAYVPYVEGVLSAGQGAQDEVLVTVMLWRIDASDYSGGLDIAAYVFQHGLLMPDRFNRTVGCLVAEEVAEGAIKAMTAGQPFDIAVLHRTAELTAEQDMPDEVRAKLNLALGRATLFGLTLDAPGQPGQVDAGIELLKRAIELHDKCGGKKDLEAAGRLQKKLIDSTAPKTPDPVQSLQEAPAAIPPSEKPTKPKRPVRKASKNPAGNG</sequence>
<feature type="region of interest" description="Disordered" evidence="1">
    <location>
        <begin position="230"/>
        <end position="275"/>
    </location>
</feature>
<proteinExistence type="predicted"/>
<dbReference type="Pfam" id="PF05944">
    <property type="entry name" value="Phage_term_smal"/>
    <property type="match status" value="1"/>
</dbReference>
<dbReference type="RefSeq" id="WP_074980161.1">
    <property type="nucleotide sequence ID" value="NZ_FOLS01000010.1"/>
</dbReference>
<evidence type="ECO:0000313" key="3">
    <source>
        <dbReference type="Proteomes" id="UP000183385"/>
    </source>
</evidence>
<accession>A0AAQ1KFB1</accession>
<keyword evidence="3" id="KW-1185">Reference proteome</keyword>
<protein>
    <submittedName>
        <fullName evidence="2">Phage small terminase subunit</fullName>
    </submittedName>
</protein>
<dbReference type="AlphaFoldDB" id="A0AAQ1KFB1"/>
<evidence type="ECO:0000256" key="1">
    <source>
        <dbReference type="SAM" id="MobiDB-lite"/>
    </source>
</evidence>
<dbReference type="GO" id="GO:0004519">
    <property type="term" value="F:endonuclease activity"/>
    <property type="evidence" value="ECO:0007669"/>
    <property type="project" value="InterPro"/>
</dbReference>
<dbReference type="InterPro" id="IPR010270">
    <property type="entry name" value="Phage_P2_GpM"/>
</dbReference>
<reference evidence="2 3" key="1">
    <citation type="submission" date="2016-10" db="EMBL/GenBank/DDBJ databases">
        <authorList>
            <person name="Varghese N."/>
            <person name="Submissions S."/>
        </authorList>
    </citation>
    <scope>NUCLEOTIDE SEQUENCE [LARGE SCALE GENOMIC DNA]</scope>
    <source>
        <strain evidence="2 3">LMG 18378</strain>
    </source>
</reference>
<gene>
    <name evidence="2" type="ORF">SAMN05216577_11051</name>
</gene>
<feature type="compositionally biased region" description="Basic residues" evidence="1">
    <location>
        <begin position="259"/>
        <end position="268"/>
    </location>
</feature>
<comment type="caution">
    <text evidence="2">The sequence shown here is derived from an EMBL/GenBank/DDBJ whole genome shotgun (WGS) entry which is preliminary data.</text>
</comment>
<organism evidence="2 3">
    <name type="scientific">Pseudomonas citronellolis</name>
    <dbReference type="NCBI Taxonomy" id="53408"/>
    <lineage>
        <taxon>Bacteria</taxon>
        <taxon>Pseudomonadati</taxon>
        <taxon>Pseudomonadota</taxon>
        <taxon>Gammaproteobacteria</taxon>
        <taxon>Pseudomonadales</taxon>
        <taxon>Pseudomonadaceae</taxon>
        <taxon>Pseudomonas</taxon>
    </lineage>
</organism>
<evidence type="ECO:0000313" key="2">
    <source>
        <dbReference type="EMBL" id="SFC75557.1"/>
    </source>
</evidence>
<name>A0AAQ1KFB1_9PSED</name>
<dbReference type="Proteomes" id="UP000183385">
    <property type="component" value="Unassembled WGS sequence"/>
</dbReference>
<dbReference type="EMBL" id="FOLS01000010">
    <property type="protein sequence ID" value="SFC75557.1"/>
    <property type="molecule type" value="Genomic_DNA"/>
</dbReference>